<name>A0A2R6ALG9_9ARCH</name>
<feature type="domain" description="Mechanosensitive ion channel MscS" evidence="7">
    <location>
        <begin position="156"/>
        <end position="217"/>
    </location>
</feature>
<dbReference type="PANTHER" id="PTHR30221">
    <property type="entry name" value="SMALL-CONDUCTANCE MECHANOSENSITIVE CHANNEL"/>
    <property type="match status" value="1"/>
</dbReference>
<evidence type="ECO:0000313" key="9">
    <source>
        <dbReference type="Proteomes" id="UP000240322"/>
    </source>
</evidence>
<comment type="subcellular location">
    <subcellularLocation>
        <location evidence="1">Membrane</location>
    </subcellularLocation>
</comment>
<dbReference type="Gene3D" id="2.30.30.60">
    <property type="match status" value="1"/>
</dbReference>
<dbReference type="InterPro" id="IPR010920">
    <property type="entry name" value="LSM_dom_sf"/>
</dbReference>
<evidence type="ECO:0000256" key="6">
    <source>
        <dbReference type="SAM" id="Phobius"/>
    </source>
</evidence>
<dbReference type="AlphaFoldDB" id="A0A2R6ALG9"/>
<sequence>MSHSGGQPTSVGQTMQTDAQQIGPSESPSVGLRRSLIRLIVLIVVLIVILALIKFGFTRVSGVHGFAGAPSYEVYVDIPVTLLFAVLIVFAFADTIYWNLRLKLPHPEASSVRSVFRIIGIVAAIVAVTASFISATAAAALGALAGIVVGLSTQQVLSQALAGIFLSTSRPFKVADRVNAGGQEGLVVDITSLFTVLDTEQAKVYIPNNTVLTNVIKQYKQQKP</sequence>
<dbReference type="Pfam" id="PF00924">
    <property type="entry name" value="MS_channel_2nd"/>
    <property type="match status" value="1"/>
</dbReference>
<keyword evidence="4 6" id="KW-0472">Membrane</keyword>
<dbReference type="InterPro" id="IPR045275">
    <property type="entry name" value="MscS_archaea/bacteria_type"/>
</dbReference>
<feature type="region of interest" description="Disordered" evidence="5">
    <location>
        <begin position="1"/>
        <end position="29"/>
    </location>
</feature>
<evidence type="ECO:0000256" key="1">
    <source>
        <dbReference type="ARBA" id="ARBA00004370"/>
    </source>
</evidence>
<organism evidence="8 9">
    <name type="scientific">Candidatus Marsarchaeota G2 archaeon OSP_D</name>
    <dbReference type="NCBI Taxonomy" id="1978157"/>
    <lineage>
        <taxon>Archaea</taxon>
        <taxon>Candidatus Marsarchaeota</taxon>
        <taxon>Candidatus Marsarchaeota group 2</taxon>
    </lineage>
</organism>
<dbReference type="SUPFAM" id="SSF50182">
    <property type="entry name" value="Sm-like ribonucleoproteins"/>
    <property type="match status" value="1"/>
</dbReference>
<evidence type="ECO:0000256" key="2">
    <source>
        <dbReference type="ARBA" id="ARBA00022692"/>
    </source>
</evidence>
<feature type="transmembrane region" description="Helical" evidence="6">
    <location>
        <begin position="36"/>
        <end position="58"/>
    </location>
</feature>
<keyword evidence="3 6" id="KW-1133">Transmembrane helix</keyword>
<accession>A0A2R6ALG9</accession>
<evidence type="ECO:0000256" key="5">
    <source>
        <dbReference type="SAM" id="MobiDB-lite"/>
    </source>
</evidence>
<evidence type="ECO:0000256" key="3">
    <source>
        <dbReference type="ARBA" id="ARBA00022989"/>
    </source>
</evidence>
<dbReference type="InterPro" id="IPR023408">
    <property type="entry name" value="MscS_beta-dom_sf"/>
</dbReference>
<feature type="transmembrane region" description="Helical" evidence="6">
    <location>
        <begin position="78"/>
        <end position="97"/>
    </location>
</feature>
<dbReference type="PANTHER" id="PTHR30221:SF1">
    <property type="entry name" value="SMALL-CONDUCTANCE MECHANOSENSITIVE CHANNEL"/>
    <property type="match status" value="1"/>
</dbReference>
<proteinExistence type="predicted"/>
<evidence type="ECO:0000256" key="4">
    <source>
        <dbReference type="ARBA" id="ARBA00023136"/>
    </source>
</evidence>
<comment type="caution">
    <text evidence="8">The sequence shown here is derived from an EMBL/GenBank/DDBJ whole genome shotgun (WGS) entry which is preliminary data.</text>
</comment>
<gene>
    <name evidence="8" type="ORF">B9Q03_10885</name>
</gene>
<feature type="compositionally biased region" description="Polar residues" evidence="5">
    <location>
        <begin position="1"/>
        <end position="28"/>
    </location>
</feature>
<dbReference type="EMBL" id="NEXE01000175">
    <property type="protein sequence ID" value="PSN87234.1"/>
    <property type="molecule type" value="Genomic_DNA"/>
</dbReference>
<protein>
    <recommendedName>
        <fullName evidence="7">Mechanosensitive ion channel MscS domain-containing protein</fullName>
    </recommendedName>
</protein>
<dbReference type="InterPro" id="IPR006685">
    <property type="entry name" value="MscS_channel_2nd"/>
</dbReference>
<keyword evidence="2 6" id="KW-0812">Transmembrane</keyword>
<dbReference type="Proteomes" id="UP000240322">
    <property type="component" value="Unassembled WGS sequence"/>
</dbReference>
<feature type="transmembrane region" description="Helical" evidence="6">
    <location>
        <begin position="118"/>
        <end position="151"/>
    </location>
</feature>
<reference evidence="8 9" key="1">
    <citation type="submission" date="2017-04" db="EMBL/GenBank/DDBJ databases">
        <title>Novel microbial lineages endemic to geothermal iron-oxide mats fill important gaps in the evolutionary history of Archaea.</title>
        <authorList>
            <person name="Jay Z.J."/>
            <person name="Beam J.P."/>
            <person name="Dlakic M."/>
            <person name="Rusch D.B."/>
            <person name="Kozubal M.A."/>
            <person name="Inskeep W.P."/>
        </authorList>
    </citation>
    <scope>NUCLEOTIDE SEQUENCE [LARGE SCALE GENOMIC DNA]</scope>
    <source>
        <strain evidence="8">OSP_D</strain>
    </source>
</reference>
<dbReference type="GO" id="GO:0016020">
    <property type="term" value="C:membrane"/>
    <property type="evidence" value="ECO:0007669"/>
    <property type="project" value="UniProtKB-SubCell"/>
</dbReference>
<evidence type="ECO:0000259" key="7">
    <source>
        <dbReference type="Pfam" id="PF00924"/>
    </source>
</evidence>
<evidence type="ECO:0000313" key="8">
    <source>
        <dbReference type="EMBL" id="PSN87234.1"/>
    </source>
</evidence>
<dbReference type="GO" id="GO:0008381">
    <property type="term" value="F:mechanosensitive monoatomic ion channel activity"/>
    <property type="evidence" value="ECO:0007669"/>
    <property type="project" value="InterPro"/>
</dbReference>